<organism evidence="1 2">
    <name type="scientific">Caerostris extrusa</name>
    <name type="common">Bark spider</name>
    <name type="synonym">Caerostris bankana</name>
    <dbReference type="NCBI Taxonomy" id="172846"/>
    <lineage>
        <taxon>Eukaryota</taxon>
        <taxon>Metazoa</taxon>
        <taxon>Ecdysozoa</taxon>
        <taxon>Arthropoda</taxon>
        <taxon>Chelicerata</taxon>
        <taxon>Arachnida</taxon>
        <taxon>Araneae</taxon>
        <taxon>Araneomorphae</taxon>
        <taxon>Entelegynae</taxon>
        <taxon>Araneoidea</taxon>
        <taxon>Araneidae</taxon>
        <taxon>Caerostris</taxon>
    </lineage>
</organism>
<proteinExistence type="predicted"/>
<gene>
    <name evidence="1" type="ORF">CEXT_170141</name>
</gene>
<evidence type="ECO:0000313" key="1">
    <source>
        <dbReference type="EMBL" id="GIY43655.1"/>
    </source>
</evidence>
<dbReference type="EMBL" id="BPLR01011001">
    <property type="protein sequence ID" value="GIY43655.1"/>
    <property type="molecule type" value="Genomic_DNA"/>
</dbReference>
<dbReference type="Gene3D" id="2.160.20.70">
    <property type="match status" value="1"/>
</dbReference>
<protein>
    <submittedName>
        <fullName evidence="1">Uncharacterized protein</fullName>
    </submittedName>
</protein>
<dbReference type="Proteomes" id="UP001054945">
    <property type="component" value="Unassembled WGS sequence"/>
</dbReference>
<dbReference type="InterPro" id="IPR016098">
    <property type="entry name" value="CAP/MinC_C"/>
</dbReference>
<reference evidence="1 2" key="1">
    <citation type="submission" date="2021-06" db="EMBL/GenBank/DDBJ databases">
        <title>Caerostris extrusa draft genome.</title>
        <authorList>
            <person name="Kono N."/>
            <person name="Arakawa K."/>
        </authorList>
    </citation>
    <scope>NUCLEOTIDE SEQUENCE [LARGE SCALE GENOMIC DNA]</scope>
</reference>
<dbReference type="AlphaFoldDB" id="A0AAV4TFV1"/>
<sequence>MEPTDSGSEMPTNRLASCVQGLKIVASVRNSVLPENKRGQKEKKELQFGDLSGCSLSIRNHTLSIGHQRGIIKCNVSLAACGLCGLDEDCIRWWLWVKCFQIWMHTCHAYGFLGLREEFRRGQIFVWVM</sequence>
<keyword evidence="2" id="KW-1185">Reference proteome</keyword>
<accession>A0AAV4TFV1</accession>
<evidence type="ECO:0000313" key="2">
    <source>
        <dbReference type="Proteomes" id="UP001054945"/>
    </source>
</evidence>
<comment type="caution">
    <text evidence="1">The sequence shown here is derived from an EMBL/GenBank/DDBJ whole genome shotgun (WGS) entry which is preliminary data.</text>
</comment>
<name>A0AAV4TFV1_CAEEX</name>